<accession>A0A7X2MTB4</accession>
<gene>
    <name evidence="1" type="ORF">GKC49_29045</name>
</gene>
<name>A0A7X2MTB4_ENTAG</name>
<protein>
    <submittedName>
        <fullName evidence="1">23S rRNA pseudouridine synthase F</fullName>
    </submittedName>
</protein>
<sequence>MLTDSSTRLNKYISESGICSRRDADRYI</sequence>
<reference evidence="1 2" key="1">
    <citation type="submission" date="2019-11" db="EMBL/GenBank/DDBJ databases">
        <title>Draft Genome Sequence of Plant Growth-Promoting Rhizosphere-Associated Bacteria.</title>
        <authorList>
            <person name="Vasilyev I.Y."/>
            <person name="Radchenko V."/>
            <person name="Ilnitskaya E.V."/>
        </authorList>
    </citation>
    <scope>NUCLEOTIDE SEQUENCE [LARGE SCALE GENOMIC DNA]</scope>
    <source>
        <strain evidence="1 2">VRA_MhP_f</strain>
    </source>
</reference>
<feature type="non-terminal residue" evidence="1">
    <location>
        <position position="28"/>
    </location>
</feature>
<dbReference type="Gene3D" id="3.10.290.10">
    <property type="entry name" value="RNA-binding S4 domain"/>
    <property type="match status" value="1"/>
</dbReference>
<evidence type="ECO:0000313" key="2">
    <source>
        <dbReference type="Proteomes" id="UP000461948"/>
    </source>
</evidence>
<dbReference type="GO" id="GO:0003723">
    <property type="term" value="F:RNA binding"/>
    <property type="evidence" value="ECO:0007669"/>
    <property type="project" value="InterPro"/>
</dbReference>
<dbReference type="AlphaFoldDB" id="A0A7X2MTB4"/>
<dbReference type="Proteomes" id="UP000461948">
    <property type="component" value="Unassembled WGS sequence"/>
</dbReference>
<proteinExistence type="predicted"/>
<evidence type="ECO:0000313" key="1">
    <source>
        <dbReference type="EMBL" id="MSE19002.1"/>
    </source>
</evidence>
<dbReference type="InterPro" id="IPR036986">
    <property type="entry name" value="S4_RNA-bd_sf"/>
</dbReference>
<dbReference type="EMBL" id="WKLC01002287">
    <property type="protein sequence ID" value="MSE19002.1"/>
    <property type="molecule type" value="Genomic_DNA"/>
</dbReference>
<comment type="caution">
    <text evidence="1">The sequence shown here is derived from an EMBL/GenBank/DDBJ whole genome shotgun (WGS) entry which is preliminary data.</text>
</comment>
<organism evidence="1 2">
    <name type="scientific">Enterobacter agglomerans</name>
    <name type="common">Erwinia herbicola</name>
    <name type="synonym">Pantoea agglomerans</name>
    <dbReference type="NCBI Taxonomy" id="549"/>
    <lineage>
        <taxon>Bacteria</taxon>
        <taxon>Pseudomonadati</taxon>
        <taxon>Pseudomonadota</taxon>
        <taxon>Gammaproteobacteria</taxon>
        <taxon>Enterobacterales</taxon>
        <taxon>Erwiniaceae</taxon>
        <taxon>Pantoea</taxon>
        <taxon>Pantoea agglomerans group</taxon>
    </lineage>
</organism>